<organism evidence="1">
    <name type="scientific">Octopus bimaculoides</name>
    <name type="common">California two-spotted octopus</name>
    <dbReference type="NCBI Taxonomy" id="37653"/>
    <lineage>
        <taxon>Eukaryota</taxon>
        <taxon>Metazoa</taxon>
        <taxon>Spiralia</taxon>
        <taxon>Lophotrochozoa</taxon>
        <taxon>Mollusca</taxon>
        <taxon>Cephalopoda</taxon>
        <taxon>Coleoidea</taxon>
        <taxon>Octopodiformes</taxon>
        <taxon>Octopoda</taxon>
        <taxon>Incirrata</taxon>
        <taxon>Octopodidae</taxon>
        <taxon>Octopus</taxon>
    </lineage>
</organism>
<name>A0A0L8FNT4_OCTBM</name>
<dbReference type="EMBL" id="KQ428201">
    <property type="protein sequence ID" value="KOF66349.1"/>
    <property type="molecule type" value="Genomic_DNA"/>
</dbReference>
<evidence type="ECO:0000313" key="1">
    <source>
        <dbReference type="EMBL" id="KOF66349.1"/>
    </source>
</evidence>
<accession>A0A0L8FNT4</accession>
<protein>
    <submittedName>
        <fullName evidence="1">Uncharacterized protein</fullName>
    </submittedName>
</protein>
<sequence length="54" mass="6659">MQYYYFFFLSSLIQKSMEINGFQDFSKLLQFFSCYLSYLSCWVPRIYYKCNSCL</sequence>
<dbReference type="AlphaFoldDB" id="A0A0L8FNT4"/>
<gene>
    <name evidence="1" type="ORF">OCBIM_22012687mg</name>
</gene>
<proteinExistence type="predicted"/>
<reference evidence="1" key="1">
    <citation type="submission" date="2015-07" db="EMBL/GenBank/DDBJ databases">
        <title>MeaNS - Measles Nucleotide Surveillance Program.</title>
        <authorList>
            <person name="Tran T."/>
            <person name="Druce J."/>
        </authorList>
    </citation>
    <scope>NUCLEOTIDE SEQUENCE</scope>
    <source>
        <strain evidence="1">UCB-OBI-ISO-001</strain>
        <tissue evidence="1">Gonad</tissue>
    </source>
</reference>